<dbReference type="PANTHER" id="PTHR42928">
    <property type="entry name" value="TRICARBOXYLATE-BINDING PROTEIN"/>
    <property type="match status" value="1"/>
</dbReference>
<accession>A0ABU0CV06</accession>
<protein>
    <submittedName>
        <fullName evidence="3">Tripartite-type tricarboxylate transporter receptor subunit TctC</fullName>
    </submittedName>
</protein>
<evidence type="ECO:0000256" key="2">
    <source>
        <dbReference type="SAM" id="MobiDB-lite"/>
    </source>
</evidence>
<evidence type="ECO:0000313" key="3">
    <source>
        <dbReference type="EMBL" id="MDQ0339957.1"/>
    </source>
</evidence>
<keyword evidence="3" id="KW-0675">Receptor</keyword>
<dbReference type="InterPro" id="IPR005064">
    <property type="entry name" value="BUG"/>
</dbReference>
<dbReference type="EMBL" id="JAUSUQ010000010">
    <property type="protein sequence ID" value="MDQ0339957.1"/>
    <property type="molecule type" value="Genomic_DNA"/>
</dbReference>
<dbReference type="Proteomes" id="UP001232445">
    <property type="component" value="Unassembled WGS sequence"/>
</dbReference>
<sequence>MKNSKLWLITLVLALGLAMVLTGCGGGTSSESSDSDQGEGNDAGQEAQNLSQEEVIAEIDRITDEVNAGNLTLEEGIEELKAVIPKPEGYPERKIEYVIAWGEGGGSDLYARHIIEDAQKILGVDIIPNNMPGGNGEVGLAYVLSQPADGYTLYGAVATQVVNEALEEQPHSFTEDTDFIIRNQGATEVYWVKADSPFKTFDDVIAAEKENPGSVTMIGGGIEDEIRLAELNSQLGTEIVNIPSQGSGERVASLLGGHVDILHETTGAVIDLYKDGQIRPILLPNEAFREAFPDEEVQTVEDIGVDITVSRWRGINAPKGLDPEIKQYLHNVFYAASKLPFYKNYHEENFFHLTEGYLNSEDYEDSAKEEVKVIREILEETGYVE</sequence>
<proteinExistence type="inferred from homology"/>
<dbReference type="RefSeq" id="WP_307340741.1">
    <property type="nucleotide sequence ID" value="NZ_JAUSUQ010000010.1"/>
</dbReference>
<evidence type="ECO:0000313" key="4">
    <source>
        <dbReference type="Proteomes" id="UP001232445"/>
    </source>
</evidence>
<keyword evidence="4" id="KW-1185">Reference proteome</keyword>
<dbReference type="InterPro" id="IPR042100">
    <property type="entry name" value="Bug_dom1"/>
</dbReference>
<organism evidence="3 4">
    <name type="scientific">Caldalkalibacillus uzonensis</name>
    <dbReference type="NCBI Taxonomy" id="353224"/>
    <lineage>
        <taxon>Bacteria</taxon>
        <taxon>Bacillati</taxon>
        <taxon>Bacillota</taxon>
        <taxon>Bacilli</taxon>
        <taxon>Bacillales</taxon>
        <taxon>Bacillaceae</taxon>
        <taxon>Caldalkalibacillus</taxon>
    </lineage>
</organism>
<evidence type="ECO:0000256" key="1">
    <source>
        <dbReference type="ARBA" id="ARBA00006987"/>
    </source>
</evidence>
<comment type="similarity">
    <text evidence="1">Belongs to the UPF0065 (bug) family.</text>
</comment>
<dbReference type="CDD" id="cd07012">
    <property type="entry name" value="PBP2_Bug_TTT"/>
    <property type="match status" value="1"/>
</dbReference>
<feature type="region of interest" description="Disordered" evidence="2">
    <location>
        <begin position="26"/>
        <end position="48"/>
    </location>
</feature>
<comment type="caution">
    <text evidence="3">The sequence shown here is derived from an EMBL/GenBank/DDBJ whole genome shotgun (WGS) entry which is preliminary data.</text>
</comment>
<gene>
    <name evidence="3" type="ORF">J2S00_002752</name>
</gene>
<reference evidence="3 4" key="1">
    <citation type="submission" date="2023-07" db="EMBL/GenBank/DDBJ databases">
        <title>Genomic Encyclopedia of Type Strains, Phase IV (KMG-IV): sequencing the most valuable type-strain genomes for metagenomic binning, comparative biology and taxonomic classification.</title>
        <authorList>
            <person name="Goeker M."/>
        </authorList>
    </citation>
    <scope>NUCLEOTIDE SEQUENCE [LARGE SCALE GENOMIC DNA]</scope>
    <source>
        <strain evidence="3 4">DSM 17740</strain>
    </source>
</reference>
<dbReference type="PANTHER" id="PTHR42928:SF5">
    <property type="entry name" value="BLR1237 PROTEIN"/>
    <property type="match status" value="1"/>
</dbReference>
<dbReference type="PROSITE" id="PS51257">
    <property type="entry name" value="PROKAR_LIPOPROTEIN"/>
    <property type="match status" value="1"/>
</dbReference>
<dbReference type="Pfam" id="PF03401">
    <property type="entry name" value="TctC"/>
    <property type="match status" value="1"/>
</dbReference>
<dbReference type="Gene3D" id="3.40.190.10">
    <property type="entry name" value="Periplasmic binding protein-like II"/>
    <property type="match status" value="1"/>
</dbReference>
<dbReference type="Gene3D" id="3.40.190.150">
    <property type="entry name" value="Bordetella uptake gene, domain 1"/>
    <property type="match status" value="1"/>
</dbReference>
<name>A0ABU0CV06_9BACI</name>